<dbReference type="Gene3D" id="1.10.287.110">
    <property type="entry name" value="DnaJ domain"/>
    <property type="match status" value="1"/>
</dbReference>
<dbReference type="PROSITE" id="PS50076">
    <property type="entry name" value="DNAJ_2"/>
    <property type="match status" value="1"/>
</dbReference>
<keyword evidence="4" id="KW-0812">Transmembrane</keyword>
<evidence type="ECO:0000256" key="1">
    <source>
        <dbReference type="ARBA" id="ARBA00022705"/>
    </source>
</evidence>
<accession>A0A8J2VFW3</accession>
<dbReference type="InterPro" id="IPR007391">
    <property type="entry name" value="Vancomycin_resist_VanW"/>
</dbReference>
<keyword evidence="1" id="KW-0235">DNA replication</keyword>
<feature type="compositionally biased region" description="Polar residues" evidence="3">
    <location>
        <begin position="491"/>
        <end position="500"/>
    </location>
</feature>
<feature type="transmembrane region" description="Helical" evidence="4">
    <location>
        <begin position="183"/>
        <end position="204"/>
    </location>
</feature>
<keyword evidence="7" id="KW-1185">Reference proteome</keyword>
<dbReference type="InterPro" id="IPR001623">
    <property type="entry name" value="DnaJ_domain"/>
</dbReference>
<protein>
    <recommendedName>
        <fullName evidence="5">J domain-containing protein</fullName>
    </recommendedName>
</protein>
<comment type="caution">
    <text evidence="6">The sequence shown here is derived from an EMBL/GenBank/DDBJ whole genome shotgun (WGS) entry which is preliminary data.</text>
</comment>
<reference evidence="6" key="1">
    <citation type="journal article" date="2014" name="Int. J. Syst. Evol. Microbiol.">
        <title>Complete genome sequence of Corynebacterium casei LMG S-19264T (=DSM 44701T), isolated from a smear-ripened cheese.</title>
        <authorList>
            <consortium name="US DOE Joint Genome Institute (JGI-PGF)"/>
            <person name="Walter F."/>
            <person name="Albersmeier A."/>
            <person name="Kalinowski J."/>
            <person name="Ruckert C."/>
        </authorList>
    </citation>
    <scope>NUCLEOTIDE SEQUENCE</scope>
    <source>
        <strain evidence="6">CGMCC 1.15179</strain>
    </source>
</reference>
<reference evidence="6" key="2">
    <citation type="submission" date="2020-09" db="EMBL/GenBank/DDBJ databases">
        <authorList>
            <person name="Sun Q."/>
            <person name="Zhou Y."/>
        </authorList>
    </citation>
    <scope>NUCLEOTIDE SEQUENCE</scope>
    <source>
        <strain evidence="6">CGMCC 1.15179</strain>
    </source>
</reference>
<dbReference type="InterPro" id="IPR052913">
    <property type="entry name" value="Glycopeptide_resist_protein"/>
</dbReference>
<organism evidence="6 7">
    <name type="scientific">Marinithermofilum abyssi</name>
    <dbReference type="NCBI Taxonomy" id="1571185"/>
    <lineage>
        <taxon>Bacteria</taxon>
        <taxon>Bacillati</taxon>
        <taxon>Bacillota</taxon>
        <taxon>Bacilli</taxon>
        <taxon>Bacillales</taxon>
        <taxon>Thermoactinomycetaceae</taxon>
        <taxon>Marinithermofilum</taxon>
    </lineage>
</organism>
<evidence type="ECO:0000256" key="4">
    <source>
        <dbReference type="SAM" id="Phobius"/>
    </source>
</evidence>
<feature type="region of interest" description="Disordered" evidence="3">
    <location>
        <begin position="470"/>
        <end position="643"/>
    </location>
</feature>
<gene>
    <name evidence="6" type="ORF">GCM10011571_03340</name>
</gene>
<feature type="region of interest" description="Disordered" evidence="3">
    <location>
        <begin position="106"/>
        <end position="176"/>
    </location>
</feature>
<dbReference type="Pfam" id="PF00226">
    <property type="entry name" value="DnaJ"/>
    <property type="match status" value="1"/>
</dbReference>
<dbReference type="SUPFAM" id="SSF46565">
    <property type="entry name" value="Chaperone J-domain"/>
    <property type="match status" value="1"/>
</dbReference>
<evidence type="ECO:0000259" key="5">
    <source>
        <dbReference type="PROSITE" id="PS50076"/>
    </source>
</evidence>
<feature type="domain" description="J" evidence="5">
    <location>
        <begin position="3"/>
        <end position="59"/>
    </location>
</feature>
<dbReference type="SMART" id="SM00271">
    <property type="entry name" value="DnaJ"/>
    <property type="match status" value="1"/>
</dbReference>
<evidence type="ECO:0000313" key="7">
    <source>
        <dbReference type="Proteomes" id="UP000625210"/>
    </source>
</evidence>
<name>A0A8J2VFW3_9BACL</name>
<dbReference type="AlphaFoldDB" id="A0A8J2VFW3"/>
<dbReference type="Pfam" id="PF04294">
    <property type="entry name" value="VanW"/>
    <property type="match status" value="1"/>
</dbReference>
<dbReference type="PANTHER" id="PTHR35788:SF1">
    <property type="entry name" value="EXPORTED PROTEIN"/>
    <property type="match status" value="1"/>
</dbReference>
<dbReference type="PANTHER" id="PTHR35788">
    <property type="entry name" value="EXPORTED PROTEIN-RELATED"/>
    <property type="match status" value="1"/>
</dbReference>
<feature type="compositionally biased region" description="Basic and acidic residues" evidence="3">
    <location>
        <begin position="165"/>
        <end position="176"/>
    </location>
</feature>
<feature type="compositionally biased region" description="Gly residues" evidence="3">
    <location>
        <begin position="524"/>
        <end position="539"/>
    </location>
</feature>
<dbReference type="CDD" id="cd06257">
    <property type="entry name" value="DnaJ"/>
    <property type="match status" value="1"/>
</dbReference>
<evidence type="ECO:0000313" key="6">
    <source>
        <dbReference type="EMBL" id="GGE05591.1"/>
    </source>
</evidence>
<feature type="compositionally biased region" description="Low complexity" evidence="3">
    <location>
        <begin position="509"/>
        <end position="523"/>
    </location>
</feature>
<dbReference type="GO" id="GO:0006260">
    <property type="term" value="P:DNA replication"/>
    <property type="evidence" value="ECO:0007669"/>
    <property type="project" value="UniProtKB-KW"/>
</dbReference>
<evidence type="ECO:0000256" key="3">
    <source>
        <dbReference type="SAM" id="MobiDB-lite"/>
    </source>
</evidence>
<keyword evidence="4" id="KW-1133">Transmembrane helix</keyword>
<keyword evidence="2" id="KW-0346">Stress response</keyword>
<dbReference type="EMBL" id="BMHQ01000001">
    <property type="protein sequence ID" value="GGE05591.1"/>
    <property type="molecule type" value="Genomic_DNA"/>
</dbReference>
<dbReference type="PRINTS" id="PR00625">
    <property type="entry name" value="JDOMAIN"/>
</dbReference>
<dbReference type="InterPro" id="IPR036869">
    <property type="entry name" value="J_dom_sf"/>
</dbReference>
<dbReference type="Proteomes" id="UP000625210">
    <property type="component" value="Unassembled WGS sequence"/>
</dbReference>
<feature type="compositionally biased region" description="Low complexity" evidence="3">
    <location>
        <begin position="580"/>
        <end position="643"/>
    </location>
</feature>
<dbReference type="RefSeq" id="WP_188646181.1">
    <property type="nucleotide sequence ID" value="NZ_BMHQ01000001.1"/>
</dbReference>
<proteinExistence type="predicted"/>
<feature type="compositionally biased region" description="Basic and acidic residues" evidence="3">
    <location>
        <begin position="125"/>
        <end position="137"/>
    </location>
</feature>
<evidence type="ECO:0000256" key="2">
    <source>
        <dbReference type="ARBA" id="ARBA00023016"/>
    </source>
</evidence>
<sequence length="643" mass="68919">MRDCYEVLGIGRDASPDEVKKAYRKLVRQYHPDVNQSPEAEEKLKEVRAAYKEYLSQTQPGMLMVMDEEMADSDTSFDPAQFFHGNKGKGSSAYEEEIHVDPFEQEETAETMGDSSAGDPAGSWDWEKGEKHRKAEFQAESTETSPWGEPVWIKSDGARDNVTPFEDRDIPVEEGSPKRRSGFWTVAFFLLLAIFSGWGAYQWLFPSDQLILTDGQREWILNLDDVGYDGNNPQTIDRLQLNQWLNQVRVQVDKPAQDAKMPRLGDPIQPAKPGKVMDVTLIQEKWVPQVARIANKPQRIPMKADRPNVTETDLKQVGQKKISSYTTYFSSDNAPRVHNIRLSAQALDKRVVNPGEVFSFNKTVGKRSTAKGYQKVDRLVVGEYSDGVGDGVSQTASTLFNSVDEAGLQVVSRYAYSKQTTYVPEKRDAAVGWKTPDFQFRNTLKEPILIEAEAGDRSLTVAIYSTPEAQPVTKQIPDAPQDVKEEAGDSSGATEEQSSEPVDHGDTGAGSLSGSTGGSSSSGTAGGEETGGSSTGGETTGSSTGSDKPDEQTSGGSTSTTGGSTGSASDSGSTTGGSTGSDSTTGDPSGTGDTTGSDQTSGDDSSTSDSTTGGSTADSASSDTGTADAADGDTTGTAHIYWI</sequence>
<keyword evidence="4" id="KW-0472">Membrane</keyword>
<feature type="compositionally biased region" description="Low complexity" evidence="3">
    <location>
        <begin position="553"/>
        <end position="573"/>
    </location>
</feature>